<dbReference type="KEGG" id="gai:IMCC3135_06185"/>
<protein>
    <recommendedName>
        <fullName evidence="5">J domain-containing protein</fullName>
    </recommendedName>
</protein>
<dbReference type="Gene3D" id="1.10.287.110">
    <property type="entry name" value="DnaJ domain"/>
    <property type="match status" value="1"/>
</dbReference>
<feature type="compositionally biased region" description="Polar residues" evidence="2">
    <location>
        <begin position="56"/>
        <end position="78"/>
    </location>
</feature>
<evidence type="ECO:0000313" key="3">
    <source>
        <dbReference type="EMBL" id="ASJ71344.1"/>
    </source>
</evidence>
<keyword evidence="1" id="KW-0143">Chaperone</keyword>
<proteinExistence type="predicted"/>
<dbReference type="OrthoDB" id="5524449at2"/>
<organism evidence="3 4">
    <name type="scientific">Granulosicoccus antarcticus IMCC3135</name>
    <dbReference type="NCBI Taxonomy" id="1192854"/>
    <lineage>
        <taxon>Bacteria</taxon>
        <taxon>Pseudomonadati</taxon>
        <taxon>Pseudomonadota</taxon>
        <taxon>Gammaproteobacteria</taxon>
        <taxon>Chromatiales</taxon>
        <taxon>Granulosicoccaceae</taxon>
        <taxon>Granulosicoccus</taxon>
    </lineage>
</organism>
<evidence type="ECO:0000256" key="2">
    <source>
        <dbReference type="SAM" id="MobiDB-lite"/>
    </source>
</evidence>
<dbReference type="AlphaFoldDB" id="A0A2Z2NW22"/>
<dbReference type="RefSeq" id="WP_088916796.1">
    <property type="nucleotide sequence ID" value="NZ_CP018632.1"/>
</dbReference>
<evidence type="ECO:0000256" key="1">
    <source>
        <dbReference type="ARBA" id="ARBA00023186"/>
    </source>
</evidence>
<feature type="region of interest" description="Disordered" evidence="2">
    <location>
        <begin position="119"/>
        <end position="144"/>
    </location>
</feature>
<sequence>MSCWQTLGVNSDADKKTIKLAYAKKLKATRPDDDPEGFIALHQAYKAALQEAARGTDNTAETVQTTGPTHQQSSSASSFRDDGRLAKYAEKATIEASPPTDNVTENSDEILVVSRVEAPDNNDQPDYNDQAKIPVTSAPPDEVPSYELPEYQIRLGADKENALAHAHELIGDPQRVNLVEEWQYVESIPSMIDLDFSADLGDLLFELVV</sequence>
<name>A0A2Z2NW22_9GAMM</name>
<dbReference type="InterPro" id="IPR036869">
    <property type="entry name" value="J_dom_sf"/>
</dbReference>
<dbReference type="EMBL" id="CP018632">
    <property type="protein sequence ID" value="ASJ71344.1"/>
    <property type="molecule type" value="Genomic_DNA"/>
</dbReference>
<feature type="region of interest" description="Disordered" evidence="2">
    <location>
        <begin position="54"/>
        <end position="81"/>
    </location>
</feature>
<accession>A0A2Z2NW22</accession>
<feature type="compositionally biased region" description="Low complexity" evidence="2">
    <location>
        <begin position="119"/>
        <end position="130"/>
    </location>
</feature>
<evidence type="ECO:0000313" key="4">
    <source>
        <dbReference type="Proteomes" id="UP000250079"/>
    </source>
</evidence>
<reference evidence="3 4" key="1">
    <citation type="submission" date="2016-12" db="EMBL/GenBank/DDBJ databases">
        <authorList>
            <person name="Song W.-J."/>
            <person name="Kurnit D.M."/>
        </authorList>
    </citation>
    <scope>NUCLEOTIDE SEQUENCE [LARGE SCALE GENOMIC DNA]</scope>
    <source>
        <strain evidence="3 4">IMCC3135</strain>
    </source>
</reference>
<evidence type="ECO:0008006" key="5">
    <source>
        <dbReference type="Google" id="ProtNLM"/>
    </source>
</evidence>
<keyword evidence="4" id="KW-1185">Reference proteome</keyword>
<gene>
    <name evidence="3" type="ORF">IMCC3135_06185</name>
</gene>
<dbReference type="Proteomes" id="UP000250079">
    <property type="component" value="Chromosome"/>
</dbReference>
<dbReference type="SUPFAM" id="SSF46565">
    <property type="entry name" value="Chaperone J-domain"/>
    <property type="match status" value="1"/>
</dbReference>